<name>A0A450TTQ5_9GAMM</name>
<evidence type="ECO:0000313" key="2">
    <source>
        <dbReference type="EMBL" id="VFJ72198.1"/>
    </source>
</evidence>
<evidence type="ECO:0000313" key="3">
    <source>
        <dbReference type="EMBL" id="VFK19691.1"/>
    </source>
</evidence>
<proteinExistence type="predicted"/>
<evidence type="ECO:0000313" key="1">
    <source>
        <dbReference type="EMBL" id="VFJ72106.1"/>
    </source>
</evidence>
<organism evidence="1">
    <name type="scientific">Candidatus Kentrum sp. FM</name>
    <dbReference type="NCBI Taxonomy" id="2126340"/>
    <lineage>
        <taxon>Bacteria</taxon>
        <taxon>Pseudomonadati</taxon>
        <taxon>Pseudomonadota</taxon>
        <taxon>Gammaproteobacteria</taxon>
        <taxon>Candidatus Kentrum</taxon>
    </lineage>
</organism>
<sequence>MWHYIIKLNDSTLDDADLGPIEAFWISPEGGEVLLLTRERTIYWSLPDNRALWTLRERSGGDGISPDGRLYRDLASGLFYPLLGAHGGRQRREHPAGGRISVDQQAGTVTVTGSDGKIQHLPDGERCHDPRSGDWLAAGFCESGDRLFVAGPRGVVVYGRGTGE</sequence>
<dbReference type="EMBL" id="CAADFA010000639">
    <property type="protein sequence ID" value="VFJ72198.1"/>
    <property type="molecule type" value="Genomic_DNA"/>
</dbReference>
<dbReference type="AlphaFoldDB" id="A0A450TTQ5"/>
<protein>
    <submittedName>
        <fullName evidence="1">Uncharacterized protein</fullName>
    </submittedName>
</protein>
<reference evidence="1" key="1">
    <citation type="submission" date="2019-02" db="EMBL/GenBank/DDBJ databases">
        <authorList>
            <person name="Gruber-Vodicka R. H."/>
            <person name="Seah K. B. B."/>
        </authorList>
    </citation>
    <scope>NUCLEOTIDE SEQUENCE</scope>
    <source>
        <strain evidence="1">BECK_BZ163</strain>
        <strain evidence="3">BECK_BZ164</strain>
        <strain evidence="2">BECK_BZ165</strain>
    </source>
</reference>
<dbReference type="EMBL" id="CAADFL010000637">
    <property type="protein sequence ID" value="VFK19691.1"/>
    <property type="molecule type" value="Genomic_DNA"/>
</dbReference>
<gene>
    <name evidence="1" type="ORF">BECKFM1743A_GA0114220_106252</name>
    <name evidence="3" type="ORF">BECKFM1743B_GA0114221_106372</name>
    <name evidence="2" type="ORF">BECKFM1743C_GA0114222_106392</name>
</gene>
<accession>A0A450TTQ5</accession>
<dbReference type="EMBL" id="CAADEZ010000625">
    <property type="protein sequence ID" value="VFJ72106.1"/>
    <property type="molecule type" value="Genomic_DNA"/>
</dbReference>